<evidence type="ECO:0000313" key="3">
    <source>
        <dbReference type="Proteomes" id="UP000077266"/>
    </source>
</evidence>
<gene>
    <name evidence="1" type="ORF">EXIGLDRAFT_758838</name>
    <name evidence="2" type="ORF">EXIGLDRAFT_758844</name>
</gene>
<accession>A0A165QEG8</accession>
<reference evidence="2 3" key="1">
    <citation type="journal article" date="2016" name="Mol. Biol. Evol.">
        <title>Comparative Genomics of Early-Diverging Mushroom-Forming Fungi Provides Insights into the Origins of Lignocellulose Decay Capabilities.</title>
        <authorList>
            <person name="Nagy L.G."/>
            <person name="Riley R."/>
            <person name="Tritt A."/>
            <person name="Adam C."/>
            <person name="Daum C."/>
            <person name="Floudas D."/>
            <person name="Sun H."/>
            <person name="Yadav J.S."/>
            <person name="Pangilinan J."/>
            <person name="Larsson K.H."/>
            <person name="Matsuura K."/>
            <person name="Barry K."/>
            <person name="Labutti K."/>
            <person name="Kuo R."/>
            <person name="Ohm R.A."/>
            <person name="Bhattacharya S.S."/>
            <person name="Shirouzu T."/>
            <person name="Yoshinaga Y."/>
            <person name="Martin F.M."/>
            <person name="Grigoriev I.V."/>
            <person name="Hibbett D.S."/>
        </authorList>
    </citation>
    <scope>NUCLEOTIDE SEQUENCE [LARGE SCALE GENOMIC DNA]</scope>
    <source>
        <strain evidence="2 3">HHB12029</strain>
    </source>
</reference>
<evidence type="ECO:0000313" key="1">
    <source>
        <dbReference type="EMBL" id="KZW03487.1"/>
    </source>
</evidence>
<name>A0A165QEG8_EXIGL</name>
<sequence length="53" mass="5392">MPNLLVGDPVVYNGQRAVIAAVNPTKGTVDVRFNNGGAVQQGVSVGSVRKVAA</sequence>
<proteinExistence type="predicted"/>
<dbReference type="EMBL" id="KV425883">
    <property type="protein sequence ID" value="KZW03487.1"/>
    <property type="molecule type" value="Genomic_DNA"/>
</dbReference>
<evidence type="ECO:0000313" key="2">
    <source>
        <dbReference type="EMBL" id="KZW03492.1"/>
    </source>
</evidence>
<dbReference type="Proteomes" id="UP000077266">
    <property type="component" value="Unassembled WGS sequence"/>
</dbReference>
<protein>
    <submittedName>
        <fullName evidence="2">Uncharacterized protein</fullName>
    </submittedName>
</protein>
<keyword evidence="3" id="KW-1185">Reference proteome</keyword>
<organism evidence="2 3">
    <name type="scientific">Exidia glandulosa HHB12029</name>
    <dbReference type="NCBI Taxonomy" id="1314781"/>
    <lineage>
        <taxon>Eukaryota</taxon>
        <taxon>Fungi</taxon>
        <taxon>Dikarya</taxon>
        <taxon>Basidiomycota</taxon>
        <taxon>Agaricomycotina</taxon>
        <taxon>Agaricomycetes</taxon>
        <taxon>Auriculariales</taxon>
        <taxon>Exidiaceae</taxon>
        <taxon>Exidia</taxon>
    </lineage>
</organism>
<dbReference type="AlphaFoldDB" id="A0A165QEG8"/>
<dbReference type="EMBL" id="KV425883">
    <property type="protein sequence ID" value="KZW03492.1"/>
    <property type="molecule type" value="Genomic_DNA"/>
</dbReference>